<evidence type="ECO:0000313" key="1">
    <source>
        <dbReference type="EMBL" id="KXF74792.1"/>
    </source>
</evidence>
<name>A0A135HNK2_9HYPH</name>
<dbReference type="OrthoDB" id="8241126at2"/>
<reference evidence="1 2" key="1">
    <citation type="submission" date="2015-11" db="EMBL/GenBank/DDBJ databases">
        <title>Draft genome sequence of Paramesorhizobium deserti A-3-E, a strain highly resistant to diverse beta-lactam antibiotics.</title>
        <authorList>
            <person name="Lv R."/>
            <person name="Yang X."/>
            <person name="Fang N."/>
            <person name="Guo J."/>
            <person name="Luo X."/>
            <person name="Peng F."/>
            <person name="Yang R."/>
            <person name="Cui Y."/>
            <person name="Fang C."/>
            <person name="Song Y."/>
        </authorList>
    </citation>
    <scope>NUCLEOTIDE SEQUENCE [LARGE SCALE GENOMIC DNA]</scope>
    <source>
        <strain evidence="1 2">A-3-E</strain>
    </source>
</reference>
<dbReference type="Proteomes" id="UP000070107">
    <property type="component" value="Unassembled WGS sequence"/>
</dbReference>
<comment type="caution">
    <text evidence="1">The sequence shown here is derived from an EMBL/GenBank/DDBJ whole genome shotgun (WGS) entry which is preliminary data.</text>
</comment>
<dbReference type="RefSeq" id="WP_068885363.1">
    <property type="nucleotide sequence ID" value="NZ_LNTU01000041.1"/>
</dbReference>
<dbReference type="EMBL" id="LNTU01000041">
    <property type="protein sequence ID" value="KXF74792.1"/>
    <property type="molecule type" value="Genomic_DNA"/>
</dbReference>
<dbReference type="AlphaFoldDB" id="A0A135HNK2"/>
<gene>
    <name evidence="1" type="ORF">ATN84_22480</name>
</gene>
<evidence type="ECO:0000313" key="2">
    <source>
        <dbReference type="Proteomes" id="UP000070107"/>
    </source>
</evidence>
<sequence>MPRKPTTYQFDLFSKPDDAETMQTPRWQTLPAETRQSVTKLMVSLILDHVEDMRSPGEREARDDE</sequence>
<protein>
    <submittedName>
        <fullName evidence="1">Uncharacterized protein</fullName>
    </submittedName>
</protein>
<accession>A0A135HNK2</accession>
<proteinExistence type="predicted"/>
<keyword evidence="2" id="KW-1185">Reference proteome</keyword>
<organism evidence="1 2">
    <name type="scientific">Paramesorhizobium deserti</name>
    <dbReference type="NCBI Taxonomy" id="1494590"/>
    <lineage>
        <taxon>Bacteria</taxon>
        <taxon>Pseudomonadati</taxon>
        <taxon>Pseudomonadota</taxon>
        <taxon>Alphaproteobacteria</taxon>
        <taxon>Hyphomicrobiales</taxon>
        <taxon>Phyllobacteriaceae</taxon>
        <taxon>Paramesorhizobium</taxon>
    </lineage>
</organism>